<sequence length="303" mass="33544">MKEDKKIREKYTRGRKVTILSIFVNVCLIFLKLLAGIFGHSAAIIADALHSASDLITDFACIVGLKYSSKPSDEKHPYGHEKIETLISSMMGIFLIITGVKIGYDGVNSIFHPPLFAPKIFVLVIALISIITKESLYRYTFFVGKKIKSKSLLANAWHHRSDALSSLAAFIGIGGSIIGFKILDPVAAVIIAFFIVKAGVKISFETFEELVDSSVSRELIQQIKEIASLTPGVAGVHNIRARHIGNSVIAEIHVEVDGEISVKRGHSISDEVEKRIIENVKKAQIREVVVHIEPFERREKKES</sequence>
<dbReference type="InterPro" id="IPR002524">
    <property type="entry name" value="Cation_efflux"/>
</dbReference>
<dbReference type="Pfam" id="PF16916">
    <property type="entry name" value="ZT_dimer"/>
    <property type="match status" value="1"/>
</dbReference>
<dbReference type="GO" id="GO:0008324">
    <property type="term" value="F:monoatomic cation transmembrane transporter activity"/>
    <property type="evidence" value="ECO:0007669"/>
    <property type="project" value="InterPro"/>
</dbReference>
<accession>A0A7V5M0T4</accession>
<dbReference type="SUPFAM" id="SSF161111">
    <property type="entry name" value="Cation efflux protein transmembrane domain-like"/>
    <property type="match status" value="1"/>
</dbReference>
<feature type="transmembrane region" description="Helical" evidence="7">
    <location>
        <begin position="86"/>
        <end position="104"/>
    </location>
</feature>
<keyword evidence="6 7" id="KW-0472">Membrane</keyword>
<dbReference type="PANTHER" id="PTHR43840">
    <property type="entry name" value="MITOCHONDRIAL METAL TRANSPORTER 1-RELATED"/>
    <property type="match status" value="1"/>
</dbReference>
<evidence type="ECO:0000256" key="4">
    <source>
        <dbReference type="ARBA" id="ARBA00022692"/>
    </source>
</evidence>
<proteinExistence type="inferred from homology"/>
<dbReference type="SUPFAM" id="SSF160240">
    <property type="entry name" value="Cation efflux protein cytoplasmic domain-like"/>
    <property type="match status" value="1"/>
</dbReference>
<keyword evidence="5 7" id="KW-1133">Transmembrane helix</keyword>
<dbReference type="Gene3D" id="3.30.70.1350">
    <property type="entry name" value="Cation efflux protein, cytoplasmic domain"/>
    <property type="match status" value="1"/>
</dbReference>
<dbReference type="PANTHER" id="PTHR43840:SF15">
    <property type="entry name" value="MITOCHONDRIAL METAL TRANSPORTER 1-RELATED"/>
    <property type="match status" value="1"/>
</dbReference>
<evidence type="ECO:0000256" key="6">
    <source>
        <dbReference type="ARBA" id="ARBA00023136"/>
    </source>
</evidence>
<dbReference type="AlphaFoldDB" id="A0A7V5M0T4"/>
<dbReference type="InterPro" id="IPR027470">
    <property type="entry name" value="Cation_efflux_CTD"/>
</dbReference>
<feature type="domain" description="Cation efflux protein cytoplasmic" evidence="9">
    <location>
        <begin position="216"/>
        <end position="294"/>
    </location>
</feature>
<dbReference type="InterPro" id="IPR036837">
    <property type="entry name" value="Cation_efflux_CTD_sf"/>
</dbReference>
<evidence type="ECO:0000256" key="1">
    <source>
        <dbReference type="ARBA" id="ARBA00004141"/>
    </source>
</evidence>
<protein>
    <submittedName>
        <fullName evidence="10">Cation transporter</fullName>
    </submittedName>
</protein>
<comment type="subcellular location">
    <subcellularLocation>
        <location evidence="1">Membrane</location>
        <topology evidence="1">Multi-pass membrane protein</topology>
    </subcellularLocation>
</comment>
<evidence type="ECO:0000313" key="10">
    <source>
        <dbReference type="EMBL" id="HHF99089.1"/>
    </source>
</evidence>
<feature type="transmembrane region" description="Helical" evidence="7">
    <location>
        <begin position="161"/>
        <end position="180"/>
    </location>
</feature>
<dbReference type="Gene3D" id="1.20.1510.10">
    <property type="entry name" value="Cation efflux protein transmembrane domain"/>
    <property type="match status" value="1"/>
</dbReference>
<evidence type="ECO:0000256" key="2">
    <source>
        <dbReference type="ARBA" id="ARBA00008114"/>
    </source>
</evidence>
<feature type="transmembrane region" description="Helical" evidence="7">
    <location>
        <begin position="116"/>
        <end position="140"/>
    </location>
</feature>
<reference evidence="10" key="1">
    <citation type="journal article" date="2020" name="mSystems">
        <title>Genome- and Community-Level Interaction Insights into Carbon Utilization and Element Cycling Functions of Hydrothermarchaeota in Hydrothermal Sediment.</title>
        <authorList>
            <person name="Zhou Z."/>
            <person name="Liu Y."/>
            <person name="Xu W."/>
            <person name="Pan J."/>
            <person name="Luo Z.H."/>
            <person name="Li M."/>
        </authorList>
    </citation>
    <scope>NUCLEOTIDE SEQUENCE [LARGE SCALE GENOMIC DNA]</scope>
    <source>
        <strain evidence="10">HyVt-92</strain>
    </source>
</reference>
<evidence type="ECO:0000256" key="3">
    <source>
        <dbReference type="ARBA" id="ARBA00022448"/>
    </source>
</evidence>
<dbReference type="NCBIfam" id="TIGR01297">
    <property type="entry name" value="CDF"/>
    <property type="match status" value="1"/>
</dbReference>
<dbReference type="Pfam" id="PF01545">
    <property type="entry name" value="Cation_efflux"/>
    <property type="match status" value="1"/>
</dbReference>
<evidence type="ECO:0000256" key="7">
    <source>
        <dbReference type="SAM" id="Phobius"/>
    </source>
</evidence>
<feature type="domain" description="Cation efflux protein transmembrane" evidence="8">
    <location>
        <begin position="19"/>
        <end position="211"/>
    </location>
</feature>
<evidence type="ECO:0000256" key="5">
    <source>
        <dbReference type="ARBA" id="ARBA00022989"/>
    </source>
</evidence>
<feature type="transmembrane region" description="Helical" evidence="7">
    <location>
        <begin position="20"/>
        <end position="38"/>
    </location>
</feature>
<keyword evidence="3" id="KW-0813">Transport</keyword>
<dbReference type="InterPro" id="IPR027469">
    <property type="entry name" value="Cation_efflux_TMD_sf"/>
</dbReference>
<comment type="similarity">
    <text evidence="2">Belongs to the cation diffusion facilitator (CDF) transporter (TC 2.A.4) family.</text>
</comment>
<dbReference type="Proteomes" id="UP000886070">
    <property type="component" value="Unassembled WGS sequence"/>
</dbReference>
<gene>
    <name evidence="10" type="ORF">ENL39_06375</name>
</gene>
<dbReference type="EMBL" id="DRTT01000174">
    <property type="protein sequence ID" value="HHF99089.1"/>
    <property type="molecule type" value="Genomic_DNA"/>
</dbReference>
<evidence type="ECO:0000259" key="8">
    <source>
        <dbReference type="Pfam" id="PF01545"/>
    </source>
</evidence>
<name>A0A7V5M0T4_UNCAE</name>
<evidence type="ECO:0000259" key="9">
    <source>
        <dbReference type="Pfam" id="PF16916"/>
    </source>
</evidence>
<comment type="caution">
    <text evidence="10">The sequence shown here is derived from an EMBL/GenBank/DDBJ whole genome shotgun (WGS) entry which is preliminary data.</text>
</comment>
<dbReference type="InterPro" id="IPR058533">
    <property type="entry name" value="Cation_efflux_TM"/>
</dbReference>
<dbReference type="InterPro" id="IPR050291">
    <property type="entry name" value="CDF_Transporter"/>
</dbReference>
<dbReference type="GO" id="GO:0016020">
    <property type="term" value="C:membrane"/>
    <property type="evidence" value="ECO:0007669"/>
    <property type="project" value="UniProtKB-SubCell"/>
</dbReference>
<organism evidence="10">
    <name type="scientific">Aerophobetes bacterium</name>
    <dbReference type="NCBI Taxonomy" id="2030807"/>
    <lineage>
        <taxon>Bacteria</taxon>
        <taxon>Candidatus Aerophobota</taxon>
    </lineage>
</organism>
<keyword evidence="4 7" id="KW-0812">Transmembrane</keyword>
<dbReference type="FunFam" id="1.20.1510.10:FF:000006">
    <property type="entry name" value="Divalent cation efflux transporter"/>
    <property type="match status" value="1"/>
</dbReference>